<feature type="domain" description="Fe/B12 periplasmic-binding" evidence="6">
    <location>
        <begin position="62"/>
        <end position="328"/>
    </location>
</feature>
<dbReference type="PANTHER" id="PTHR30532">
    <property type="entry name" value="IRON III DICITRATE-BINDING PERIPLASMIC PROTEIN"/>
    <property type="match status" value="1"/>
</dbReference>
<keyword evidence="4 5" id="KW-0732">Signal</keyword>
<evidence type="ECO:0000256" key="5">
    <source>
        <dbReference type="SAM" id="SignalP"/>
    </source>
</evidence>
<comment type="subcellular location">
    <subcellularLocation>
        <location evidence="1">Cell envelope</location>
    </subcellularLocation>
</comment>
<sequence length="328" mass="35591">MFYFKNAAGAGALIVMLTASVIGCSGANNSKVEQMESPSRQQMEASPAVTTAAKTFTDAMGKEAVLPENLDHVAAIAFVGDLLALGVKPAYTTEYNLNTFGELLSGTESIGDRPVNLEKLTALAPELIVTDDTDDKKEVEQLSKIAPAISYAFWTPDPFEHMNKLAELLGKEAEAQAWKERYDAKVQDAKSKLGAAVKEGDTALLLIVSGKDMGVSGIRNGGYTLYKQLGLAWPENMQPLMDENENFGYESLTLEALPSFAADYIFIEMDDTSEATKEMYNDVVNSEIWQSFDAAKEGHVYTVSNKWGLGDATSLEAQLDEIAAQLVK</sequence>
<dbReference type="Gene3D" id="3.40.50.1980">
    <property type="entry name" value="Nitrogenase molybdenum iron protein domain"/>
    <property type="match status" value="2"/>
</dbReference>
<dbReference type="EMBL" id="CP016808">
    <property type="protein sequence ID" value="ANY69522.1"/>
    <property type="molecule type" value="Genomic_DNA"/>
</dbReference>
<dbReference type="PANTHER" id="PTHR30532:SF26">
    <property type="entry name" value="IRON(3+)-HYDROXAMATE-BINDING PROTEIN FHUD"/>
    <property type="match status" value="1"/>
</dbReference>
<dbReference type="RefSeq" id="WP_172455639.1">
    <property type="nucleotide sequence ID" value="NZ_CP016808.1"/>
</dbReference>
<evidence type="ECO:0000256" key="2">
    <source>
        <dbReference type="ARBA" id="ARBA00008814"/>
    </source>
</evidence>
<dbReference type="PROSITE" id="PS50983">
    <property type="entry name" value="FE_B12_PBP"/>
    <property type="match status" value="1"/>
</dbReference>
<dbReference type="InterPro" id="IPR051313">
    <property type="entry name" value="Bact_iron-sidero_bind"/>
</dbReference>
<evidence type="ECO:0000313" key="7">
    <source>
        <dbReference type="EMBL" id="ANY69522.1"/>
    </source>
</evidence>
<evidence type="ECO:0000256" key="4">
    <source>
        <dbReference type="ARBA" id="ARBA00022729"/>
    </source>
</evidence>
<name>A0A1B2DP95_9BACL</name>
<proteinExistence type="inferred from homology"/>
<reference evidence="7" key="1">
    <citation type="submission" date="2016-08" db="EMBL/GenBank/DDBJ databases">
        <title>Complete Genome Seqeunce of Paenibacillus sp. BIHB 4019 from tea rhizoplane.</title>
        <authorList>
            <person name="Thakur R."/>
            <person name="Swarnkar M.K."/>
            <person name="Gulati A."/>
        </authorList>
    </citation>
    <scope>NUCLEOTIDE SEQUENCE [LARGE SCALE GENOMIC DNA]</scope>
    <source>
        <strain evidence="7">BIHB4019</strain>
    </source>
</reference>
<dbReference type="PROSITE" id="PS51257">
    <property type="entry name" value="PROKAR_LIPOPROTEIN"/>
    <property type="match status" value="1"/>
</dbReference>
<dbReference type="InterPro" id="IPR002491">
    <property type="entry name" value="ABC_transptr_periplasmic_BD"/>
</dbReference>
<dbReference type="GO" id="GO:1901678">
    <property type="term" value="P:iron coordination entity transport"/>
    <property type="evidence" value="ECO:0007669"/>
    <property type="project" value="UniProtKB-ARBA"/>
</dbReference>
<organism evidence="7">
    <name type="scientific">Paenibacillus sp. BIHB 4019</name>
    <dbReference type="NCBI Taxonomy" id="1870819"/>
    <lineage>
        <taxon>Bacteria</taxon>
        <taxon>Bacillati</taxon>
        <taxon>Bacillota</taxon>
        <taxon>Bacilli</taxon>
        <taxon>Bacillales</taxon>
        <taxon>Paenibacillaceae</taxon>
        <taxon>Paenibacillus</taxon>
    </lineage>
</organism>
<keyword evidence="3" id="KW-0813">Transport</keyword>
<feature type="chain" id="PRO_5008535310" description="Fe/B12 periplasmic-binding domain-containing protein" evidence="5">
    <location>
        <begin position="28"/>
        <end position="328"/>
    </location>
</feature>
<gene>
    <name evidence="7" type="ORF">BBD42_25820</name>
</gene>
<comment type="similarity">
    <text evidence="2">Belongs to the bacterial solute-binding protein 8 family.</text>
</comment>
<evidence type="ECO:0000259" key="6">
    <source>
        <dbReference type="PROSITE" id="PS50983"/>
    </source>
</evidence>
<dbReference type="AlphaFoldDB" id="A0A1B2DP95"/>
<evidence type="ECO:0000256" key="3">
    <source>
        <dbReference type="ARBA" id="ARBA00022448"/>
    </source>
</evidence>
<evidence type="ECO:0000256" key="1">
    <source>
        <dbReference type="ARBA" id="ARBA00004196"/>
    </source>
</evidence>
<dbReference type="SUPFAM" id="SSF53807">
    <property type="entry name" value="Helical backbone' metal receptor"/>
    <property type="match status" value="1"/>
</dbReference>
<dbReference type="Pfam" id="PF01497">
    <property type="entry name" value="Peripla_BP_2"/>
    <property type="match status" value="1"/>
</dbReference>
<accession>A0A1B2DP95</accession>
<dbReference type="GO" id="GO:0030288">
    <property type="term" value="C:outer membrane-bounded periplasmic space"/>
    <property type="evidence" value="ECO:0007669"/>
    <property type="project" value="TreeGrafter"/>
</dbReference>
<feature type="signal peptide" evidence="5">
    <location>
        <begin position="1"/>
        <end position="27"/>
    </location>
</feature>
<protein>
    <recommendedName>
        <fullName evidence="6">Fe/B12 periplasmic-binding domain-containing protein</fullName>
    </recommendedName>
</protein>